<accession>A0A1I6SKH5</accession>
<evidence type="ECO:0000313" key="2">
    <source>
        <dbReference type="EMBL" id="SFS77446.1"/>
    </source>
</evidence>
<organism evidence="2 3">
    <name type="scientific">Brevundimonas viscosa</name>
    <dbReference type="NCBI Taxonomy" id="871741"/>
    <lineage>
        <taxon>Bacteria</taxon>
        <taxon>Pseudomonadati</taxon>
        <taxon>Pseudomonadota</taxon>
        <taxon>Alphaproteobacteria</taxon>
        <taxon>Caulobacterales</taxon>
        <taxon>Caulobacteraceae</taxon>
        <taxon>Brevundimonas</taxon>
    </lineage>
</organism>
<evidence type="ECO:0000256" key="1">
    <source>
        <dbReference type="SAM" id="MobiDB-lite"/>
    </source>
</evidence>
<reference evidence="3" key="1">
    <citation type="submission" date="2016-10" db="EMBL/GenBank/DDBJ databases">
        <authorList>
            <person name="Varghese N."/>
            <person name="Submissions S."/>
        </authorList>
    </citation>
    <scope>NUCLEOTIDE SEQUENCE [LARGE SCALE GENOMIC DNA]</scope>
    <source>
        <strain evidence="3">CGMCC 1.10683</strain>
    </source>
</reference>
<evidence type="ECO:0000313" key="3">
    <source>
        <dbReference type="Proteomes" id="UP000198788"/>
    </source>
</evidence>
<sequence length="116" mass="12649">MARRFDVGPSNLKRRALEGWTRNRIAGKLDLKPVRGASEGTTPPVPARATPQREPMPPGIDPVIAYECAMWRASWMVSEGRAAEAEALMKAADRLKQMNPEVAFGQPAPAAGRARI</sequence>
<dbReference type="AlphaFoldDB" id="A0A1I6SKH5"/>
<name>A0A1I6SKH5_9CAUL</name>
<dbReference type="Proteomes" id="UP000198788">
    <property type="component" value="Unassembled WGS sequence"/>
</dbReference>
<dbReference type="RefSeq" id="WP_092311241.1">
    <property type="nucleotide sequence ID" value="NZ_FOZV01000005.1"/>
</dbReference>
<dbReference type="EMBL" id="FOZV01000005">
    <property type="protein sequence ID" value="SFS77446.1"/>
    <property type="molecule type" value="Genomic_DNA"/>
</dbReference>
<gene>
    <name evidence="2" type="ORF">SAMN05192570_2523</name>
</gene>
<proteinExistence type="predicted"/>
<protein>
    <submittedName>
        <fullName evidence="2">Uncharacterized protein</fullName>
    </submittedName>
</protein>
<keyword evidence="3" id="KW-1185">Reference proteome</keyword>
<feature type="region of interest" description="Disordered" evidence="1">
    <location>
        <begin position="28"/>
        <end position="59"/>
    </location>
</feature>